<evidence type="ECO:0000313" key="2">
    <source>
        <dbReference type="Proteomes" id="UP000261811"/>
    </source>
</evidence>
<dbReference type="AlphaFoldDB" id="A0A372JST4"/>
<keyword evidence="2" id="KW-1185">Reference proteome</keyword>
<evidence type="ECO:0000313" key="1">
    <source>
        <dbReference type="EMBL" id="RFU43092.1"/>
    </source>
</evidence>
<dbReference type="Pfam" id="PF20062">
    <property type="entry name" value="DUF6461"/>
    <property type="match status" value="1"/>
</dbReference>
<gene>
    <name evidence="1" type="ORF">DZF91_03030</name>
</gene>
<dbReference type="InterPro" id="IPR045592">
    <property type="entry name" value="DUF6461"/>
</dbReference>
<sequence>MSSGSKGARAVAADYSWTEDDDGGLFAAYCLTLVRGIGPDEFLRRIGARILHEALPLDEQYFESSFDRWEAPHYGNTQFIGATSVPGEGGDWTLAFEVNGHLGVTHELVVPASAGTRLVSHSYNEGNAHGYFMWVEDGDVRVEFEPLFADVREGRTPDALLDDMRGIGFDLDSDREEVGPTTSGAFALAERLTGVRVTEDLVTGARFLCGEAADHRTGA</sequence>
<proteinExistence type="predicted"/>
<reference evidence="1 2" key="1">
    <citation type="submission" date="2018-08" db="EMBL/GenBank/DDBJ databases">
        <title>Actinomadura jelena sp. nov., a novel Actinomycete isolated from soil in Chad.</title>
        <authorList>
            <person name="Shi L."/>
        </authorList>
    </citation>
    <scope>NUCLEOTIDE SEQUENCE [LARGE SCALE GENOMIC DNA]</scope>
    <source>
        <strain evidence="1 2">NEAU-G17</strain>
    </source>
</reference>
<organism evidence="1 2">
    <name type="scientific">Actinomadura logoneensis</name>
    <dbReference type="NCBI Taxonomy" id="2293572"/>
    <lineage>
        <taxon>Bacteria</taxon>
        <taxon>Bacillati</taxon>
        <taxon>Actinomycetota</taxon>
        <taxon>Actinomycetes</taxon>
        <taxon>Streptosporangiales</taxon>
        <taxon>Thermomonosporaceae</taxon>
        <taxon>Actinomadura</taxon>
    </lineage>
</organism>
<name>A0A372JST4_9ACTN</name>
<comment type="caution">
    <text evidence="1">The sequence shown here is derived from an EMBL/GenBank/DDBJ whole genome shotgun (WGS) entry which is preliminary data.</text>
</comment>
<protein>
    <submittedName>
        <fullName evidence="1">Uncharacterized protein</fullName>
    </submittedName>
</protein>
<dbReference type="RefSeq" id="WP_117355979.1">
    <property type="nucleotide sequence ID" value="NZ_QURH01000059.1"/>
</dbReference>
<accession>A0A372JST4</accession>
<dbReference type="Proteomes" id="UP000261811">
    <property type="component" value="Unassembled WGS sequence"/>
</dbReference>
<dbReference type="EMBL" id="QURH01000059">
    <property type="protein sequence ID" value="RFU43092.1"/>
    <property type="molecule type" value="Genomic_DNA"/>
</dbReference>
<dbReference type="OrthoDB" id="4460129at2"/>